<evidence type="ECO:0000256" key="1">
    <source>
        <dbReference type="SAM" id="Phobius"/>
    </source>
</evidence>
<organism evidence="2 3">
    <name type="scientific">Saccharothrix tamanrassetensis</name>
    <dbReference type="NCBI Taxonomy" id="1051531"/>
    <lineage>
        <taxon>Bacteria</taxon>
        <taxon>Bacillati</taxon>
        <taxon>Actinomycetota</taxon>
        <taxon>Actinomycetes</taxon>
        <taxon>Pseudonocardiales</taxon>
        <taxon>Pseudonocardiaceae</taxon>
        <taxon>Saccharothrix</taxon>
    </lineage>
</organism>
<comment type="caution">
    <text evidence="2">The sequence shown here is derived from an EMBL/GenBank/DDBJ whole genome shotgun (WGS) entry which is preliminary data.</text>
</comment>
<protein>
    <submittedName>
        <fullName evidence="2">Uncharacterized protein</fullName>
    </submittedName>
</protein>
<proteinExistence type="predicted"/>
<reference evidence="2 3" key="1">
    <citation type="submission" date="2020-08" db="EMBL/GenBank/DDBJ databases">
        <title>Genomic Encyclopedia of Type Strains, Phase III (KMG-III): the genomes of soil and plant-associated and newly described type strains.</title>
        <authorList>
            <person name="Whitman W."/>
        </authorList>
    </citation>
    <scope>NUCLEOTIDE SEQUENCE [LARGE SCALE GENOMIC DNA]</scope>
    <source>
        <strain evidence="2 3">CECT 8640</strain>
    </source>
</reference>
<keyword evidence="1" id="KW-0812">Transmembrane</keyword>
<feature type="transmembrane region" description="Helical" evidence="1">
    <location>
        <begin position="20"/>
        <end position="38"/>
    </location>
</feature>
<evidence type="ECO:0000313" key="2">
    <source>
        <dbReference type="EMBL" id="MBB5956395.1"/>
    </source>
</evidence>
<keyword evidence="1" id="KW-1133">Transmembrane helix</keyword>
<keyword evidence="3" id="KW-1185">Reference proteome</keyword>
<dbReference type="RefSeq" id="WP_184691189.1">
    <property type="nucleotide sequence ID" value="NZ_JACHJN010000004.1"/>
</dbReference>
<dbReference type="Proteomes" id="UP000547510">
    <property type="component" value="Unassembled WGS sequence"/>
</dbReference>
<keyword evidence="1" id="KW-0472">Membrane</keyword>
<dbReference type="AlphaFoldDB" id="A0A841CK71"/>
<name>A0A841CK71_9PSEU</name>
<evidence type="ECO:0000313" key="3">
    <source>
        <dbReference type="Proteomes" id="UP000547510"/>
    </source>
</evidence>
<dbReference type="EMBL" id="JACHJN010000004">
    <property type="protein sequence ID" value="MBB5956395.1"/>
    <property type="molecule type" value="Genomic_DNA"/>
</dbReference>
<accession>A0A841CK71</accession>
<feature type="transmembrane region" description="Helical" evidence="1">
    <location>
        <begin position="58"/>
        <end position="76"/>
    </location>
</feature>
<gene>
    <name evidence="2" type="ORF">FHS29_002981</name>
</gene>
<sequence>MAIKRRKAPGAPVSSRIRHVWEAVTTALALLTGIYLILTTIEPTRVVLERYVGKLDQQGLVALVAVMLEVATIAVYQLGREVRSLRAAVTTRAGEEVTHSINDVLSGARWGAVGRRRRRVEVLGLTLNTTWPMLANLLMSHDRPSGWRVTLYCLDPAFIERSGELPSEWAGEARRSQERIRTFLAEEGDELRRRGIAVELKSYACVPIAHGFRFGDGTVFLSYLQWADNGRIRPFEFYDRVAPDDPSPRAGHYRDLYDSWLARADAKAVPGTSAA</sequence>